<keyword evidence="4 5" id="KW-0238">DNA-binding</keyword>
<dbReference type="SUPFAM" id="SSF57716">
    <property type="entry name" value="Glucocorticoid receptor-like (DNA-binding domain)"/>
    <property type="match status" value="1"/>
</dbReference>
<dbReference type="PROSITE" id="PS50950">
    <property type="entry name" value="ZF_THAP"/>
    <property type="match status" value="1"/>
</dbReference>
<dbReference type="AlphaFoldDB" id="A0A2S2P469"/>
<feature type="domain" description="THAP-type" evidence="6">
    <location>
        <begin position="1"/>
        <end position="116"/>
    </location>
</feature>
<sequence length="116" mass="13778">MPKCVFEGCSSGCRKKGIFLNKTIVLHRFPKDDEMRLLWQKQINKNKINFDSGINGFLFTSIYYTFNFQVHKIIFHYYLAVVCSLHFKPYHYNLPKKHSTNKNYARLLKDDAIPLK</sequence>
<evidence type="ECO:0000259" key="6">
    <source>
        <dbReference type="PROSITE" id="PS50950"/>
    </source>
</evidence>
<evidence type="ECO:0000256" key="2">
    <source>
        <dbReference type="ARBA" id="ARBA00022771"/>
    </source>
</evidence>
<dbReference type="GO" id="GO:0008270">
    <property type="term" value="F:zinc ion binding"/>
    <property type="evidence" value="ECO:0007669"/>
    <property type="project" value="UniProtKB-KW"/>
</dbReference>
<keyword evidence="3" id="KW-0862">Zinc</keyword>
<evidence type="ECO:0000256" key="5">
    <source>
        <dbReference type="PROSITE-ProRule" id="PRU00309"/>
    </source>
</evidence>
<evidence type="ECO:0000313" key="7">
    <source>
        <dbReference type="EMBL" id="MBY24281.1"/>
    </source>
</evidence>
<evidence type="ECO:0000256" key="3">
    <source>
        <dbReference type="ARBA" id="ARBA00022833"/>
    </source>
</evidence>
<dbReference type="Pfam" id="PF05485">
    <property type="entry name" value="THAP"/>
    <property type="match status" value="1"/>
</dbReference>
<proteinExistence type="predicted"/>
<protein>
    <recommendedName>
        <fullName evidence="6">THAP-type domain-containing protein</fullName>
    </recommendedName>
</protein>
<organism evidence="7">
    <name type="scientific">Schizaphis graminum</name>
    <name type="common">Green bug aphid</name>
    <dbReference type="NCBI Taxonomy" id="13262"/>
    <lineage>
        <taxon>Eukaryota</taxon>
        <taxon>Metazoa</taxon>
        <taxon>Ecdysozoa</taxon>
        <taxon>Arthropoda</taxon>
        <taxon>Hexapoda</taxon>
        <taxon>Insecta</taxon>
        <taxon>Pterygota</taxon>
        <taxon>Neoptera</taxon>
        <taxon>Paraneoptera</taxon>
        <taxon>Hemiptera</taxon>
        <taxon>Sternorrhyncha</taxon>
        <taxon>Aphidomorpha</taxon>
        <taxon>Aphidoidea</taxon>
        <taxon>Aphididae</taxon>
        <taxon>Aphidini</taxon>
        <taxon>Schizaphis</taxon>
    </lineage>
</organism>
<keyword evidence="1" id="KW-0479">Metal-binding</keyword>
<dbReference type="EMBL" id="GGMR01011662">
    <property type="protein sequence ID" value="MBY24281.1"/>
    <property type="molecule type" value="Transcribed_RNA"/>
</dbReference>
<reference evidence="7" key="1">
    <citation type="submission" date="2018-04" db="EMBL/GenBank/DDBJ databases">
        <title>Transcriptome of Schizaphis graminum biotype I.</title>
        <authorList>
            <person name="Scully E.D."/>
            <person name="Geib S.M."/>
            <person name="Palmer N.A."/>
            <person name="Koch K."/>
            <person name="Bradshaw J."/>
            <person name="Heng-Moss T."/>
            <person name="Sarath G."/>
        </authorList>
    </citation>
    <scope>NUCLEOTIDE SEQUENCE</scope>
</reference>
<evidence type="ECO:0000256" key="1">
    <source>
        <dbReference type="ARBA" id="ARBA00022723"/>
    </source>
</evidence>
<name>A0A2S2P469_SCHGA</name>
<keyword evidence="2 5" id="KW-0863">Zinc-finger</keyword>
<accession>A0A2S2P469</accession>
<dbReference type="InterPro" id="IPR006612">
    <property type="entry name" value="THAP_Znf"/>
</dbReference>
<evidence type="ECO:0000256" key="4">
    <source>
        <dbReference type="ARBA" id="ARBA00023125"/>
    </source>
</evidence>
<gene>
    <name evidence="7" type="ORF">g.61951</name>
</gene>
<dbReference type="GO" id="GO:0003677">
    <property type="term" value="F:DNA binding"/>
    <property type="evidence" value="ECO:0007669"/>
    <property type="project" value="UniProtKB-UniRule"/>
</dbReference>